<reference evidence="4 6" key="2">
    <citation type="submission" date="2019-07" db="EMBL/GenBank/DDBJ databases">
        <title>Tepidimonas fonticaldi AT-A2 draft genome.</title>
        <authorList>
            <person name="Da Costa M.S."/>
            <person name="Froufe H.J.C."/>
            <person name="Egas C."/>
            <person name="Albuquerque L."/>
        </authorList>
    </citation>
    <scope>NUCLEOTIDE SEQUENCE [LARGE SCALE GENOMIC DNA]</scope>
    <source>
        <strain evidence="4 6">AT-A2</strain>
    </source>
</reference>
<evidence type="ECO:0000313" key="5">
    <source>
        <dbReference type="Proteomes" id="UP000091969"/>
    </source>
</evidence>
<feature type="signal peptide" evidence="2">
    <location>
        <begin position="1"/>
        <end position="22"/>
    </location>
</feature>
<evidence type="ECO:0000313" key="6">
    <source>
        <dbReference type="Proteomes" id="UP000316388"/>
    </source>
</evidence>
<sequence length="63" mass="6341">MKTLIATALVSLGLLASAPTFAGPLTATDGVSVSAQANAPAKKKKKAKPAKKKSHKARKAAAQ</sequence>
<dbReference type="AlphaFoldDB" id="A0A1A6DXW7"/>
<name>A0A1A6DXW7_9BURK</name>
<evidence type="ECO:0000256" key="1">
    <source>
        <dbReference type="SAM" id="MobiDB-lite"/>
    </source>
</evidence>
<dbReference type="RefSeq" id="WP_068606784.1">
    <property type="nucleotide sequence ID" value="NZ_LZDH01000007.1"/>
</dbReference>
<evidence type="ECO:0000313" key="4">
    <source>
        <dbReference type="EMBL" id="TSE36349.1"/>
    </source>
</evidence>
<gene>
    <name evidence="3" type="ORF">A9O67_12120</name>
    <name evidence="4" type="ORF">Tfont_01953</name>
</gene>
<keyword evidence="2" id="KW-0732">Signal</keyword>
<dbReference type="Proteomes" id="UP000316388">
    <property type="component" value="Unassembled WGS sequence"/>
</dbReference>
<protein>
    <submittedName>
        <fullName evidence="3">Uncharacterized protein</fullName>
    </submittedName>
</protein>
<evidence type="ECO:0000256" key="2">
    <source>
        <dbReference type="SAM" id="SignalP"/>
    </source>
</evidence>
<feature type="region of interest" description="Disordered" evidence="1">
    <location>
        <begin position="33"/>
        <end position="63"/>
    </location>
</feature>
<feature type="chain" id="PRO_5044554753" evidence="2">
    <location>
        <begin position="23"/>
        <end position="63"/>
    </location>
</feature>
<dbReference type="EMBL" id="LZDH01000007">
    <property type="protein sequence ID" value="OBS31807.1"/>
    <property type="molecule type" value="Genomic_DNA"/>
</dbReference>
<evidence type="ECO:0000313" key="3">
    <source>
        <dbReference type="EMBL" id="OBS31807.1"/>
    </source>
</evidence>
<proteinExistence type="predicted"/>
<feature type="compositionally biased region" description="Basic residues" evidence="1">
    <location>
        <begin position="41"/>
        <end position="63"/>
    </location>
</feature>
<comment type="caution">
    <text evidence="3">The sequence shown here is derived from an EMBL/GenBank/DDBJ whole genome shotgun (WGS) entry which is preliminary data.</text>
</comment>
<dbReference type="Proteomes" id="UP000091969">
    <property type="component" value="Unassembled WGS sequence"/>
</dbReference>
<organism evidence="3 5">
    <name type="scientific">Tepidimonas fonticaldi</name>
    <dbReference type="NCBI Taxonomy" id="1101373"/>
    <lineage>
        <taxon>Bacteria</taxon>
        <taxon>Pseudomonadati</taxon>
        <taxon>Pseudomonadota</taxon>
        <taxon>Betaproteobacteria</taxon>
        <taxon>Burkholderiales</taxon>
        <taxon>Tepidimonas</taxon>
    </lineage>
</organism>
<keyword evidence="5" id="KW-1185">Reference proteome</keyword>
<reference evidence="3 5" key="1">
    <citation type="submission" date="2016-06" db="EMBL/GenBank/DDBJ databases">
        <title>Genome sequence of Tepidimonas fonticaldi PL17.</title>
        <authorList>
            <person name="Pinnaka A.K."/>
        </authorList>
    </citation>
    <scope>NUCLEOTIDE SEQUENCE [LARGE SCALE GENOMIC DNA]</scope>
    <source>
        <strain evidence="3 5">PL17</strain>
    </source>
</reference>
<dbReference type="EMBL" id="VJOO01000019">
    <property type="protein sequence ID" value="TSE36349.1"/>
    <property type="molecule type" value="Genomic_DNA"/>
</dbReference>
<accession>A0A1A6DXW7</accession>